<feature type="transmembrane region" description="Helical" evidence="1">
    <location>
        <begin position="65"/>
        <end position="83"/>
    </location>
</feature>
<evidence type="ECO:0000313" key="2">
    <source>
        <dbReference type="EMBL" id="MBE6509761.1"/>
    </source>
</evidence>
<dbReference type="InterPro" id="IPR018674">
    <property type="entry name" value="DUF2142_membrane"/>
</dbReference>
<proteinExistence type="predicted"/>
<gene>
    <name evidence="2" type="ORF">E7Z74_00610</name>
</gene>
<name>A0A8T3VK10_9EURY</name>
<protein>
    <submittedName>
        <fullName evidence="2">DUF2142 domain-containing protein</fullName>
    </submittedName>
</protein>
<keyword evidence="1" id="KW-1133">Transmembrane helix</keyword>
<feature type="transmembrane region" description="Helical" evidence="1">
    <location>
        <begin position="182"/>
        <end position="203"/>
    </location>
</feature>
<keyword evidence="1" id="KW-0812">Transmembrane</keyword>
<dbReference type="Pfam" id="PF09913">
    <property type="entry name" value="DUF2142"/>
    <property type="match status" value="1"/>
</dbReference>
<dbReference type="EMBL" id="SUTF01000001">
    <property type="protein sequence ID" value="MBE6509761.1"/>
    <property type="molecule type" value="Genomic_DNA"/>
</dbReference>
<feature type="transmembrane region" description="Helical" evidence="1">
    <location>
        <begin position="476"/>
        <end position="498"/>
    </location>
</feature>
<reference evidence="2" key="1">
    <citation type="submission" date="2019-04" db="EMBL/GenBank/DDBJ databases">
        <title>Evolution of Biomass-Degrading Anaerobic Consortia Revealed by Metagenomics.</title>
        <authorList>
            <person name="Peng X."/>
        </authorList>
    </citation>
    <scope>NUCLEOTIDE SEQUENCE</scope>
    <source>
        <strain evidence="2">SIG13</strain>
    </source>
</reference>
<evidence type="ECO:0000256" key="1">
    <source>
        <dbReference type="SAM" id="Phobius"/>
    </source>
</evidence>
<feature type="transmembrane region" description="Helical" evidence="1">
    <location>
        <begin position="12"/>
        <end position="28"/>
    </location>
</feature>
<feature type="transmembrane region" description="Helical" evidence="1">
    <location>
        <begin position="448"/>
        <end position="464"/>
    </location>
</feature>
<sequence length="500" mass="56316">MNINLGNKKYILIYLAIICIFSVCFLKPEDYLSPFFEIGILALIFIIGSSCIYYYTKNEDNLHKVAFLIILLFGITCVFLTPINDVSDEQEHFVRSEIVSTGQLSTTYVPIPNTTQNGYQTINSITIFCENAGANVFGTTVDDAKIDYTPSYFNSAFSQNPFYSYLPQAIGILLAKILDLNAIWMLWLGRLFNLLVYAGIVSFAIRKAPILKFPLLIVSILPLAIYQAASMSVDGMFSAFAILAFAYFLYFYKTPKIKWIDLGIFYGAVILAGLLKSPFLALSLLIFLVPNDHFESKMQNIISKSMILVTLAIGLAWSNYANSVLANSWRGEFFAKKHVNSTEQINYLVSNPAFAAERFLNVFSESPVIIDRLFYFSNDVRDYSSTLLSVLYTAFFLIFSIAYPLDEKFEIKTRIEGLLIGFLIYIGVIGVQYLTWASVGATSVINGVFARYFMPLLIFVPFVVNTDLLDYDNEELSQLFLTIALGFISGMIMLTVSVKY</sequence>
<feature type="transmembrane region" description="Helical" evidence="1">
    <location>
        <begin position="386"/>
        <end position="405"/>
    </location>
</feature>
<feature type="transmembrane region" description="Helical" evidence="1">
    <location>
        <begin position="34"/>
        <end position="56"/>
    </location>
</feature>
<evidence type="ECO:0000313" key="3">
    <source>
        <dbReference type="Proteomes" id="UP000713479"/>
    </source>
</evidence>
<feature type="transmembrane region" description="Helical" evidence="1">
    <location>
        <begin position="264"/>
        <end position="289"/>
    </location>
</feature>
<feature type="transmembrane region" description="Helical" evidence="1">
    <location>
        <begin position="235"/>
        <end position="252"/>
    </location>
</feature>
<feature type="transmembrane region" description="Helical" evidence="1">
    <location>
        <begin position="417"/>
        <end position="436"/>
    </location>
</feature>
<accession>A0A8T3VK10</accession>
<comment type="caution">
    <text evidence="2">The sequence shown here is derived from an EMBL/GenBank/DDBJ whole genome shotgun (WGS) entry which is preliminary data.</text>
</comment>
<dbReference type="Proteomes" id="UP000713479">
    <property type="component" value="Unassembled WGS sequence"/>
</dbReference>
<organism evidence="2 3">
    <name type="scientific">Methanobrevibacter millerae</name>
    <dbReference type="NCBI Taxonomy" id="230361"/>
    <lineage>
        <taxon>Archaea</taxon>
        <taxon>Methanobacteriati</taxon>
        <taxon>Methanobacteriota</taxon>
        <taxon>Methanomada group</taxon>
        <taxon>Methanobacteria</taxon>
        <taxon>Methanobacteriales</taxon>
        <taxon>Methanobacteriaceae</taxon>
        <taxon>Methanobrevibacter</taxon>
    </lineage>
</organism>
<feature type="transmembrane region" description="Helical" evidence="1">
    <location>
        <begin position="210"/>
        <end position="229"/>
    </location>
</feature>
<feature type="transmembrane region" description="Helical" evidence="1">
    <location>
        <begin position="301"/>
        <end position="320"/>
    </location>
</feature>
<keyword evidence="1" id="KW-0472">Membrane</keyword>
<dbReference type="AlphaFoldDB" id="A0A8T3VK10"/>